<dbReference type="AlphaFoldDB" id="A0A6P7TNE3"/>
<evidence type="ECO:0000313" key="1">
    <source>
        <dbReference type="Proteomes" id="UP000515154"/>
    </source>
</evidence>
<proteinExistence type="predicted"/>
<evidence type="ECO:0000313" key="2">
    <source>
        <dbReference type="RefSeq" id="XP_029653604.1"/>
    </source>
</evidence>
<dbReference type="PANTHER" id="PTHR47027:SF20">
    <property type="entry name" value="REVERSE TRANSCRIPTASE-LIKE PROTEIN WITH RNA-DIRECTED DNA POLYMERASE DOMAIN"/>
    <property type="match status" value="1"/>
</dbReference>
<protein>
    <submittedName>
        <fullName evidence="2">Uncharacterized protein LOC115226720</fullName>
    </submittedName>
</protein>
<keyword evidence="1" id="KW-1185">Reference proteome</keyword>
<dbReference type="KEGG" id="osn:115226720"/>
<sequence>MCSFADSFQLRHRLNHHKCIADIQFAINELQRVASQIGMKVNASKTKFLTPGFAPTGKTPIVLNGDILEEAESFKYLGAILTATGQGEADIKTRINLARQAFNRLNSRLWSRSEIRRTTKVRIY</sequence>
<accession>A0A6P7TNE3</accession>
<organism evidence="1 2">
    <name type="scientific">Octopus sinensis</name>
    <name type="common">East Asian common octopus</name>
    <dbReference type="NCBI Taxonomy" id="2607531"/>
    <lineage>
        <taxon>Eukaryota</taxon>
        <taxon>Metazoa</taxon>
        <taxon>Spiralia</taxon>
        <taxon>Lophotrochozoa</taxon>
        <taxon>Mollusca</taxon>
        <taxon>Cephalopoda</taxon>
        <taxon>Coleoidea</taxon>
        <taxon>Octopodiformes</taxon>
        <taxon>Octopoda</taxon>
        <taxon>Incirrata</taxon>
        <taxon>Octopodidae</taxon>
        <taxon>Octopus</taxon>
    </lineage>
</organism>
<gene>
    <name evidence="2" type="primary">LOC115226720</name>
</gene>
<reference evidence="2" key="1">
    <citation type="submission" date="2025-08" db="UniProtKB">
        <authorList>
            <consortium name="RefSeq"/>
        </authorList>
    </citation>
    <scope>IDENTIFICATION</scope>
</reference>
<dbReference type="PANTHER" id="PTHR47027">
    <property type="entry name" value="REVERSE TRANSCRIPTASE DOMAIN-CONTAINING PROTEIN"/>
    <property type="match status" value="1"/>
</dbReference>
<dbReference type="Proteomes" id="UP000515154">
    <property type="component" value="Linkage group LG2"/>
</dbReference>
<dbReference type="RefSeq" id="XP_029653604.1">
    <property type="nucleotide sequence ID" value="XM_029797744.1"/>
</dbReference>
<name>A0A6P7TNE3_9MOLL</name>